<name>A0A9P4S6C1_9PEZI</name>
<evidence type="ECO:0000256" key="1">
    <source>
        <dbReference type="ARBA" id="ARBA00022737"/>
    </source>
</evidence>
<reference evidence="4" key="1">
    <citation type="journal article" date="2020" name="Stud. Mycol.">
        <title>101 Dothideomycetes genomes: a test case for predicting lifestyles and emergence of pathogens.</title>
        <authorList>
            <person name="Haridas S."/>
            <person name="Albert R."/>
            <person name="Binder M."/>
            <person name="Bloem J."/>
            <person name="Labutti K."/>
            <person name="Salamov A."/>
            <person name="Andreopoulos B."/>
            <person name="Baker S."/>
            <person name="Barry K."/>
            <person name="Bills G."/>
            <person name="Bluhm B."/>
            <person name="Cannon C."/>
            <person name="Castanera R."/>
            <person name="Culley D."/>
            <person name="Daum C."/>
            <person name="Ezra D."/>
            <person name="Gonzalez J."/>
            <person name="Henrissat B."/>
            <person name="Kuo A."/>
            <person name="Liang C."/>
            <person name="Lipzen A."/>
            <person name="Lutzoni F."/>
            <person name="Magnuson J."/>
            <person name="Mondo S."/>
            <person name="Nolan M."/>
            <person name="Ohm R."/>
            <person name="Pangilinan J."/>
            <person name="Park H.-J."/>
            <person name="Ramirez L."/>
            <person name="Alfaro M."/>
            <person name="Sun H."/>
            <person name="Tritt A."/>
            <person name="Yoshinaga Y."/>
            <person name="Zwiers L.-H."/>
            <person name="Turgeon B."/>
            <person name="Goodwin S."/>
            <person name="Spatafora J."/>
            <person name="Crous P."/>
            <person name="Grigoriev I."/>
        </authorList>
    </citation>
    <scope>NUCLEOTIDE SEQUENCE</scope>
    <source>
        <strain evidence="4">CBS 101060</strain>
    </source>
</reference>
<feature type="repeat" description="ANK" evidence="3">
    <location>
        <begin position="20"/>
        <end position="44"/>
    </location>
</feature>
<dbReference type="Gene3D" id="1.25.40.20">
    <property type="entry name" value="Ankyrin repeat-containing domain"/>
    <property type="match status" value="1"/>
</dbReference>
<protein>
    <submittedName>
        <fullName evidence="4">Ankyrin</fullName>
    </submittedName>
</protein>
<gene>
    <name evidence="4" type="ORF">M501DRAFT_1018331</name>
</gene>
<dbReference type="PROSITE" id="PS50088">
    <property type="entry name" value="ANK_REPEAT"/>
    <property type="match status" value="2"/>
</dbReference>
<dbReference type="OrthoDB" id="539213at2759"/>
<organism evidence="4 5">
    <name type="scientific">Patellaria atrata CBS 101060</name>
    <dbReference type="NCBI Taxonomy" id="1346257"/>
    <lineage>
        <taxon>Eukaryota</taxon>
        <taxon>Fungi</taxon>
        <taxon>Dikarya</taxon>
        <taxon>Ascomycota</taxon>
        <taxon>Pezizomycotina</taxon>
        <taxon>Dothideomycetes</taxon>
        <taxon>Dothideomycetes incertae sedis</taxon>
        <taxon>Patellariales</taxon>
        <taxon>Patellariaceae</taxon>
        <taxon>Patellaria</taxon>
    </lineage>
</organism>
<evidence type="ECO:0000256" key="2">
    <source>
        <dbReference type="ARBA" id="ARBA00023043"/>
    </source>
</evidence>
<proteinExistence type="predicted"/>
<comment type="caution">
    <text evidence="4">The sequence shown here is derived from an EMBL/GenBank/DDBJ whole genome shotgun (WGS) entry which is preliminary data.</text>
</comment>
<sequence>MALLEFLLANGGTPDWTDEDGWQPLHYAARAEDIRSSRILLEAGPTPFDLDFGDGVIEQAIKSNRPESIVAIFDSTFYPQRSLVRTRRLKSFELTPIQFAAGSTNCYIIELLLQRGGHPNENPAYYGGRTALQEAAEKGRMAMISLLLNADAE</sequence>
<feature type="repeat" description="ANK" evidence="3">
    <location>
        <begin position="127"/>
        <end position="153"/>
    </location>
</feature>
<dbReference type="Pfam" id="PF00023">
    <property type="entry name" value="Ank"/>
    <property type="match status" value="1"/>
</dbReference>
<dbReference type="InterPro" id="IPR002110">
    <property type="entry name" value="Ankyrin_rpt"/>
</dbReference>
<accession>A0A9P4S6C1</accession>
<dbReference type="SUPFAM" id="SSF48403">
    <property type="entry name" value="Ankyrin repeat"/>
    <property type="match status" value="1"/>
</dbReference>
<dbReference type="PANTHER" id="PTHR24201">
    <property type="entry name" value="ANK_REP_REGION DOMAIN-CONTAINING PROTEIN"/>
    <property type="match status" value="1"/>
</dbReference>
<keyword evidence="1" id="KW-0677">Repeat</keyword>
<dbReference type="SMART" id="SM00248">
    <property type="entry name" value="ANK"/>
    <property type="match status" value="3"/>
</dbReference>
<dbReference type="Proteomes" id="UP000799429">
    <property type="component" value="Unassembled WGS sequence"/>
</dbReference>
<dbReference type="EMBL" id="MU006101">
    <property type="protein sequence ID" value="KAF2836919.1"/>
    <property type="molecule type" value="Genomic_DNA"/>
</dbReference>
<dbReference type="InterPro" id="IPR036770">
    <property type="entry name" value="Ankyrin_rpt-contain_sf"/>
</dbReference>
<evidence type="ECO:0000256" key="3">
    <source>
        <dbReference type="PROSITE-ProRule" id="PRU00023"/>
    </source>
</evidence>
<evidence type="ECO:0000313" key="5">
    <source>
        <dbReference type="Proteomes" id="UP000799429"/>
    </source>
</evidence>
<dbReference type="Pfam" id="PF12796">
    <property type="entry name" value="Ank_2"/>
    <property type="match status" value="1"/>
</dbReference>
<dbReference type="PROSITE" id="PS50297">
    <property type="entry name" value="ANK_REP_REGION"/>
    <property type="match status" value="2"/>
</dbReference>
<dbReference type="InterPro" id="IPR050776">
    <property type="entry name" value="Ank_Repeat/CDKN_Inhibitor"/>
</dbReference>
<dbReference type="AlphaFoldDB" id="A0A9P4S6C1"/>
<keyword evidence="5" id="KW-1185">Reference proteome</keyword>
<keyword evidence="2 3" id="KW-0040">ANK repeat</keyword>
<evidence type="ECO:0000313" key="4">
    <source>
        <dbReference type="EMBL" id="KAF2836919.1"/>
    </source>
</evidence>